<comment type="subcellular location">
    <subcellularLocation>
        <location evidence="1 8">Cell membrane</location>
        <topology evidence="1 8">Multi-pass membrane protein</topology>
    </subcellularLocation>
</comment>
<keyword evidence="3" id="KW-0813">Transport</keyword>
<evidence type="ECO:0000256" key="5">
    <source>
        <dbReference type="ARBA" id="ARBA00022692"/>
    </source>
</evidence>
<feature type="transmembrane region" description="Helical" evidence="8">
    <location>
        <begin position="192"/>
        <end position="216"/>
    </location>
</feature>
<dbReference type="GO" id="GO:0005886">
    <property type="term" value="C:plasma membrane"/>
    <property type="evidence" value="ECO:0007669"/>
    <property type="project" value="UniProtKB-SubCell"/>
</dbReference>
<evidence type="ECO:0000256" key="1">
    <source>
        <dbReference type="ARBA" id="ARBA00004651"/>
    </source>
</evidence>
<dbReference type="Proteomes" id="UP000327194">
    <property type="component" value="Chromosome"/>
</dbReference>
<reference evidence="9 10" key="1">
    <citation type="submission" date="2019-10" db="EMBL/GenBank/DDBJ databases">
        <title>Genome sequencing of Lactobacillus fructivorans.</title>
        <authorList>
            <person name="Kim K."/>
        </authorList>
    </citation>
    <scope>NUCLEOTIDE SEQUENCE [LARGE SCALE GENOMIC DNA]</scope>
    <source>
        <strain evidence="9 10">LF543</strain>
    </source>
</reference>
<dbReference type="EMBL" id="CP045562">
    <property type="protein sequence ID" value="QFX93199.1"/>
    <property type="molecule type" value="Genomic_DNA"/>
</dbReference>
<feature type="transmembrane region" description="Helical" evidence="8">
    <location>
        <begin position="66"/>
        <end position="86"/>
    </location>
</feature>
<evidence type="ECO:0000256" key="7">
    <source>
        <dbReference type="ARBA" id="ARBA00023136"/>
    </source>
</evidence>
<dbReference type="Pfam" id="PF01925">
    <property type="entry name" value="TauE"/>
    <property type="match status" value="1"/>
</dbReference>
<gene>
    <name evidence="9" type="ORF">LF543_06455</name>
</gene>
<evidence type="ECO:0000256" key="3">
    <source>
        <dbReference type="ARBA" id="ARBA00022448"/>
    </source>
</evidence>
<evidence type="ECO:0000313" key="10">
    <source>
        <dbReference type="Proteomes" id="UP000327194"/>
    </source>
</evidence>
<evidence type="ECO:0000313" key="9">
    <source>
        <dbReference type="EMBL" id="QFX93199.1"/>
    </source>
</evidence>
<feature type="transmembrane region" description="Helical" evidence="8">
    <location>
        <begin position="222"/>
        <end position="240"/>
    </location>
</feature>
<dbReference type="PANTHER" id="PTHR30269:SF0">
    <property type="entry name" value="MEMBRANE TRANSPORTER PROTEIN YFCA-RELATED"/>
    <property type="match status" value="1"/>
</dbReference>
<protein>
    <recommendedName>
        <fullName evidence="8">Probable membrane transporter protein</fullName>
    </recommendedName>
</protein>
<dbReference type="AlphaFoldDB" id="A0AAE6P1G1"/>
<comment type="similarity">
    <text evidence="2 8">Belongs to the 4-toluene sulfonate uptake permease (TSUP) (TC 2.A.102) family.</text>
</comment>
<dbReference type="KEGG" id="lfv:LF543_06455"/>
<name>A0AAE6P1G1_9LACO</name>
<feature type="transmembrane region" description="Helical" evidence="8">
    <location>
        <begin position="34"/>
        <end position="54"/>
    </location>
</feature>
<evidence type="ECO:0000256" key="8">
    <source>
        <dbReference type="RuleBase" id="RU363041"/>
    </source>
</evidence>
<proteinExistence type="inferred from homology"/>
<keyword evidence="5 8" id="KW-0812">Transmembrane</keyword>
<keyword evidence="4 8" id="KW-1003">Cell membrane</keyword>
<dbReference type="PANTHER" id="PTHR30269">
    <property type="entry name" value="TRANSMEMBRANE PROTEIN YFCA"/>
    <property type="match status" value="1"/>
</dbReference>
<feature type="transmembrane region" description="Helical" evidence="8">
    <location>
        <begin position="7"/>
        <end position="28"/>
    </location>
</feature>
<keyword evidence="6 8" id="KW-1133">Transmembrane helix</keyword>
<accession>A0AAE6P1G1</accession>
<organism evidence="9 10">
    <name type="scientific">Fructilactobacillus fructivorans</name>
    <dbReference type="NCBI Taxonomy" id="1614"/>
    <lineage>
        <taxon>Bacteria</taxon>
        <taxon>Bacillati</taxon>
        <taxon>Bacillota</taxon>
        <taxon>Bacilli</taxon>
        <taxon>Lactobacillales</taxon>
        <taxon>Lactobacillaceae</taxon>
        <taxon>Fructilactobacillus</taxon>
    </lineage>
</organism>
<feature type="transmembrane region" description="Helical" evidence="8">
    <location>
        <begin position="122"/>
        <end position="155"/>
    </location>
</feature>
<evidence type="ECO:0000256" key="2">
    <source>
        <dbReference type="ARBA" id="ARBA00009142"/>
    </source>
</evidence>
<feature type="transmembrane region" description="Helical" evidence="8">
    <location>
        <begin position="167"/>
        <end position="185"/>
    </location>
</feature>
<keyword evidence="7 8" id="KW-0472">Membrane</keyword>
<dbReference type="RefSeq" id="WP_081454173.1">
    <property type="nucleotide sequence ID" value="NZ_AZDS01000004.1"/>
</dbReference>
<dbReference type="InterPro" id="IPR052017">
    <property type="entry name" value="TSUP"/>
</dbReference>
<dbReference type="InterPro" id="IPR002781">
    <property type="entry name" value="TM_pro_TauE-like"/>
</dbReference>
<evidence type="ECO:0000256" key="4">
    <source>
        <dbReference type="ARBA" id="ARBA00022475"/>
    </source>
</evidence>
<sequence length="241" mass="25807">MLVASILGGIMNGIVGMATVALYPALLYVGVPPIIANVTITVGLLFSDFSAVLSSRREFKRVVPETIKFSTLITAGAIVGAIVLLFSSSKSFKEITPVVILLSGILMMIPKKDNTHKSISKIVLIISAIATLLVGVYVGYFGAGAGILMTAVLSISNDYEYAENNAVRNVSALCAHIVTVIIFIFTMKIEWLIVPLIAIGLFIGGYLGPIIVRYVPSKVMRYVVSIFAIVVALILGYQAFF</sequence>
<evidence type="ECO:0000256" key="6">
    <source>
        <dbReference type="ARBA" id="ARBA00022989"/>
    </source>
</evidence>